<name>A0A9Q0MI18_9DIPT</name>
<evidence type="ECO:0000313" key="2">
    <source>
        <dbReference type="EMBL" id="KAJ6617793.1"/>
    </source>
</evidence>
<reference evidence="2" key="1">
    <citation type="submission" date="2022-07" db="EMBL/GenBank/DDBJ databases">
        <authorList>
            <person name="Trinca V."/>
            <person name="Uliana J.V.C."/>
            <person name="Torres T.T."/>
            <person name="Ward R.J."/>
            <person name="Monesi N."/>
        </authorList>
    </citation>
    <scope>NUCLEOTIDE SEQUENCE</scope>
    <source>
        <strain evidence="2">HSMRA1968</strain>
        <tissue evidence="2">Whole embryos</tissue>
    </source>
</reference>
<evidence type="ECO:0000313" key="1">
    <source>
        <dbReference type="EMBL" id="KAJ6614339.1"/>
    </source>
</evidence>
<dbReference type="EMBL" id="WJQU01004714">
    <property type="protein sequence ID" value="KAJ6614339.1"/>
    <property type="molecule type" value="Genomic_DNA"/>
</dbReference>
<evidence type="ECO:0000313" key="3">
    <source>
        <dbReference type="Proteomes" id="UP001151699"/>
    </source>
</evidence>
<accession>A0A9Q0MI18</accession>
<gene>
    <name evidence="2" type="ORF">Bhyg_17917</name>
    <name evidence="1" type="ORF">Bhyg_18016</name>
</gene>
<sequence>MSSKRNYKWDDACGAEHAINAKSCVNEKVTNNSETLDEDKHKQVSSLGMIYEKMEGMIDRKAGSCIAIKRLKVLRLKG</sequence>
<dbReference type="EMBL" id="WJQU01004273">
    <property type="protein sequence ID" value="KAJ6617793.1"/>
    <property type="molecule type" value="Genomic_DNA"/>
</dbReference>
<organism evidence="2 3">
    <name type="scientific">Pseudolycoriella hygida</name>
    <dbReference type="NCBI Taxonomy" id="35572"/>
    <lineage>
        <taxon>Eukaryota</taxon>
        <taxon>Metazoa</taxon>
        <taxon>Ecdysozoa</taxon>
        <taxon>Arthropoda</taxon>
        <taxon>Hexapoda</taxon>
        <taxon>Insecta</taxon>
        <taxon>Pterygota</taxon>
        <taxon>Neoptera</taxon>
        <taxon>Endopterygota</taxon>
        <taxon>Diptera</taxon>
        <taxon>Nematocera</taxon>
        <taxon>Sciaroidea</taxon>
        <taxon>Sciaridae</taxon>
        <taxon>Pseudolycoriella</taxon>
    </lineage>
</organism>
<comment type="caution">
    <text evidence="2">The sequence shown here is derived from an EMBL/GenBank/DDBJ whole genome shotgun (WGS) entry which is preliminary data.</text>
</comment>
<keyword evidence="3" id="KW-1185">Reference proteome</keyword>
<dbReference type="AlphaFoldDB" id="A0A9Q0MI18"/>
<proteinExistence type="predicted"/>
<dbReference type="Proteomes" id="UP001151699">
    <property type="component" value="Unassembled WGS sequence"/>
</dbReference>
<protein>
    <submittedName>
        <fullName evidence="2">Uncharacterized protein</fullName>
    </submittedName>
</protein>